<dbReference type="PANTHER" id="PTHR47786:SF2">
    <property type="entry name" value="GLYCOSYL HYDROLASE FAMILY 13 CATALYTIC DOMAIN-CONTAINING PROTEIN"/>
    <property type="match status" value="1"/>
</dbReference>
<dbReference type="InterPro" id="IPR017853">
    <property type="entry name" value="GH"/>
</dbReference>
<dbReference type="CDD" id="cd11313">
    <property type="entry name" value="AmyAc_arch_bac_AmyA"/>
    <property type="match status" value="1"/>
</dbReference>
<dbReference type="PANTHER" id="PTHR47786">
    <property type="entry name" value="ALPHA-1,4-GLUCAN:MALTOSE-1-PHOSPHATE MALTOSYLTRANSFERASE"/>
    <property type="match status" value="1"/>
</dbReference>
<dbReference type="Pfam" id="PF00128">
    <property type="entry name" value="Alpha-amylase"/>
    <property type="match status" value="2"/>
</dbReference>
<feature type="domain" description="Glycosyl hydrolase family 13 catalytic" evidence="1">
    <location>
        <begin position="18"/>
        <end position="332"/>
    </location>
</feature>
<dbReference type="Gene3D" id="3.20.20.80">
    <property type="entry name" value="Glycosidases"/>
    <property type="match status" value="1"/>
</dbReference>
<accession>A0ABW9ZRM0</accession>
<name>A0ABW9ZRM0_9BACT</name>
<dbReference type="Proteomes" id="UP000753802">
    <property type="component" value="Unassembled WGS sequence"/>
</dbReference>
<evidence type="ECO:0000313" key="3">
    <source>
        <dbReference type="Proteomes" id="UP000753802"/>
    </source>
</evidence>
<evidence type="ECO:0000313" key="2">
    <source>
        <dbReference type="EMBL" id="NCI49754.1"/>
    </source>
</evidence>
<dbReference type="RefSeq" id="WP_161818064.1">
    <property type="nucleotide sequence ID" value="NZ_JAACJS010000011.1"/>
</dbReference>
<dbReference type="InterPro" id="IPR006047">
    <property type="entry name" value="GH13_cat_dom"/>
</dbReference>
<dbReference type="Pfam" id="PF16657">
    <property type="entry name" value="Malt_amylase_C"/>
    <property type="match status" value="1"/>
</dbReference>
<comment type="caution">
    <text evidence="2">The sequence shown here is derived from an EMBL/GenBank/DDBJ whole genome shotgun (WGS) entry which is preliminary data.</text>
</comment>
<proteinExistence type="predicted"/>
<gene>
    <name evidence="2" type="ORF">GWC95_07465</name>
</gene>
<dbReference type="Gene3D" id="2.60.40.1180">
    <property type="entry name" value="Golgi alpha-mannosidase II"/>
    <property type="match status" value="1"/>
</dbReference>
<dbReference type="SUPFAM" id="SSF51445">
    <property type="entry name" value="(Trans)glycosidases"/>
    <property type="match status" value="1"/>
</dbReference>
<evidence type="ECO:0000259" key="1">
    <source>
        <dbReference type="SMART" id="SM00642"/>
    </source>
</evidence>
<dbReference type="EMBL" id="JAACJS010000011">
    <property type="protein sequence ID" value="NCI49754.1"/>
    <property type="molecule type" value="Genomic_DNA"/>
</dbReference>
<dbReference type="SUPFAM" id="SSF51011">
    <property type="entry name" value="Glycosyl hydrolase domain"/>
    <property type="match status" value="1"/>
</dbReference>
<organism evidence="2 3">
    <name type="scientific">Sediminibacterium roseum</name>
    <dbReference type="NCBI Taxonomy" id="1978412"/>
    <lineage>
        <taxon>Bacteria</taxon>
        <taxon>Pseudomonadati</taxon>
        <taxon>Bacteroidota</taxon>
        <taxon>Chitinophagia</taxon>
        <taxon>Chitinophagales</taxon>
        <taxon>Chitinophagaceae</taxon>
        <taxon>Sediminibacterium</taxon>
    </lineage>
</organism>
<dbReference type="SMART" id="SM00642">
    <property type="entry name" value="Aamy"/>
    <property type="match status" value="1"/>
</dbReference>
<dbReference type="InterPro" id="IPR013780">
    <property type="entry name" value="Glyco_hydro_b"/>
</dbReference>
<reference evidence="2 3" key="1">
    <citation type="submission" date="2020-01" db="EMBL/GenBank/DDBJ databases">
        <title>Genome analysis.</title>
        <authorList>
            <person name="Wu S."/>
            <person name="Wang G."/>
        </authorList>
    </citation>
    <scope>NUCLEOTIDE SEQUENCE [LARGE SCALE GENOMIC DNA]</scope>
    <source>
        <strain evidence="2 3">SYL130</strain>
    </source>
</reference>
<sequence>MDRIFSTVDWAKGSVVYEVNTRQFTKEGTFSAFGKHLPRLKEMGVTVLWFMPITPISSKERLGSLGSYYACSSYVDINPEFGDLPAFKKLVNDAHALGLKVIIDWVANHTGYDHTWTTEHPDWYLLDEKGNFTEKNGWKDVIDLNFNNHDMRNALIGSMKYWISECGIDGFRCDMAHLVPLDFWKDARTQCDALKPLFWLAECEVVDYHQVFDVSYAWWWMHVTEAYAKGNGNLNTVRDVLHAYSQYPAGAQKLLFTSNHDENSWNGTEYEKYGSAANAWAVFCCTWSAVPLIYSGQESPNKKRLAFFDKDPIGWQEPLRLEDFYKGLLSLRQRNPAIVEGETFILPSTNDDQLMAYLRRKDEHVVLVVLNVSEQNRLKIDVGHEWIHGTFRNIFSGLAFRFDGGASFELQAGEYVVYERTGE</sequence>
<protein>
    <submittedName>
        <fullName evidence="2">1,4-alpha-glucan branching protein</fullName>
    </submittedName>
</protein>
<keyword evidence="3" id="KW-1185">Reference proteome</keyword>
<dbReference type="InterPro" id="IPR032091">
    <property type="entry name" value="Malt_amylase-like_C"/>
</dbReference>